<feature type="compositionally biased region" description="Polar residues" evidence="1">
    <location>
        <begin position="335"/>
        <end position="362"/>
    </location>
</feature>
<dbReference type="Proteomes" id="UP001589750">
    <property type="component" value="Unassembled WGS sequence"/>
</dbReference>
<evidence type="ECO:0000256" key="1">
    <source>
        <dbReference type="SAM" id="MobiDB-lite"/>
    </source>
</evidence>
<evidence type="ECO:0000313" key="3">
    <source>
        <dbReference type="EMBL" id="MFB9315646.1"/>
    </source>
</evidence>
<keyword evidence="2" id="KW-0472">Membrane</keyword>
<feature type="compositionally biased region" description="Pro residues" evidence="1">
    <location>
        <begin position="285"/>
        <end position="299"/>
    </location>
</feature>
<organism evidence="3 4">
    <name type="scientific">Nocardioides plantarum</name>
    <dbReference type="NCBI Taxonomy" id="29299"/>
    <lineage>
        <taxon>Bacteria</taxon>
        <taxon>Bacillati</taxon>
        <taxon>Actinomycetota</taxon>
        <taxon>Actinomycetes</taxon>
        <taxon>Propionibacteriales</taxon>
        <taxon>Nocardioidaceae</taxon>
        <taxon>Nocardioides</taxon>
    </lineage>
</organism>
<sequence length="619" mass="66321">MTQHPTDWGHFVRELEPLVKEAFPTWSEEKRHRIVYDTALIYRTALQPLAFQFGALRQLAQALGCTEPEVAKQEQFILAKSPDQLQQLLATFNSQQLDDLRSIVARHFDYGHPLDGRQPLEILGLEEQIRFVALGRRVLGKTLFDLANGNDPKLIDTRPMGTSPAETFEIQHAQRYIADALETTALGVLADPGASAMLEALEIPRERPSKTLVLQALWAGSTGHAPSGARIELVHTVSRGALDLAPRPAISGSPHPQPPSADPTIAATPTPPRSPNLPATSPSTLPEPPRANPVPPPAEAPRKRSGPMVAALVTIVALLIACAFLLGRELDRTQTEQANGRSDDSPSTQDAINTSTPEPTTDSPANSQPPPSSQPATTPPAPVIAPAPTLRLSATTKEVDIGQEIKFKYAIKGKTAGSPEIERTAGTDDVYQSEAPLESRSGTVSIASPSEPGRFTYRINAVADDGSSVYSTEVTVNVFVRVSLAAMCNSDLSFGSCEDEPFSVDYGPRTFSYIASSGCCGTAQPPDFSDVLSFGSKTTCRSIHLEFVLKRSEYPSEALLQVKQGGSDIKSAVTSNGDLGTLDASLDGSDFFIQANDTIGDNVVFVNGYASCFTQSGRP</sequence>
<protein>
    <submittedName>
        <fullName evidence="3">Uncharacterized protein</fullName>
    </submittedName>
</protein>
<name>A0ABV5KFY4_9ACTN</name>
<reference evidence="3 4" key="1">
    <citation type="submission" date="2024-09" db="EMBL/GenBank/DDBJ databases">
        <authorList>
            <person name="Sun Q."/>
            <person name="Mori K."/>
        </authorList>
    </citation>
    <scope>NUCLEOTIDE SEQUENCE [LARGE SCALE GENOMIC DNA]</scope>
    <source>
        <strain evidence="3 4">JCM 9626</strain>
    </source>
</reference>
<gene>
    <name evidence="3" type="ORF">ACFFRI_21560</name>
</gene>
<feature type="compositionally biased region" description="Pro residues" evidence="1">
    <location>
        <begin position="367"/>
        <end position="385"/>
    </location>
</feature>
<feature type="transmembrane region" description="Helical" evidence="2">
    <location>
        <begin position="308"/>
        <end position="327"/>
    </location>
</feature>
<dbReference type="EMBL" id="JBHMDG010000037">
    <property type="protein sequence ID" value="MFB9315646.1"/>
    <property type="molecule type" value="Genomic_DNA"/>
</dbReference>
<accession>A0ABV5KFY4</accession>
<dbReference type="RefSeq" id="WP_140009371.1">
    <property type="nucleotide sequence ID" value="NZ_JBHMDG010000037.1"/>
</dbReference>
<proteinExistence type="predicted"/>
<keyword evidence="4" id="KW-1185">Reference proteome</keyword>
<keyword evidence="2" id="KW-1133">Transmembrane helix</keyword>
<evidence type="ECO:0000256" key="2">
    <source>
        <dbReference type="SAM" id="Phobius"/>
    </source>
</evidence>
<evidence type="ECO:0000313" key="4">
    <source>
        <dbReference type="Proteomes" id="UP001589750"/>
    </source>
</evidence>
<comment type="caution">
    <text evidence="3">The sequence shown here is derived from an EMBL/GenBank/DDBJ whole genome shotgun (WGS) entry which is preliminary data.</text>
</comment>
<feature type="region of interest" description="Disordered" evidence="1">
    <location>
        <begin position="335"/>
        <end position="385"/>
    </location>
</feature>
<feature type="region of interest" description="Disordered" evidence="1">
    <location>
        <begin position="245"/>
        <end position="304"/>
    </location>
</feature>
<keyword evidence="2" id="KW-0812">Transmembrane</keyword>